<keyword evidence="3" id="KW-1185">Reference proteome</keyword>
<keyword evidence="1" id="KW-0472">Membrane</keyword>
<evidence type="ECO:0000256" key="1">
    <source>
        <dbReference type="SAM" id="Phobius"/>
    </source>
</evidence>
<comment type="caution">
    <text evidence="2">The sequence shown here is derived from an EMBL/GenBank/DDBJ whole genome shotgun (WGS) entry which is preliminary data.</text>
</comment>
<name>A0ABW9I875_STRGJ</name>
<dbReference type="EMBL" id="JBJVNE010000001">
    <property type="protein sequence ID" value="MFM9644718.1"/>
    <property type="molecule type" value="Genomic_DNA"/>
</dbReference>
<evidence type="ECO:0000313" key="2">
    <source>
        <dbReference type="EMBL" id="MFM9644718.1"/>
    </source>
</evidence>
<feature type="transmembrane region" description="Helical" evidence="1">
    <location>
        <begin position="77"/>
        <end position="101"/>
    </location>
</feature>
<proteinExistence type="predicted"/>
<feature type="transmembrane region" description="Helical" evidence="1">
    <location>
        <begin position="48"/>
        <end position="65"/>
    </location>
</feature>
<dbReference type="RefSeq" id="WP_369279041.1">
    <property type="nucleotide sequence ID" value="NZ_JBJVMW010000020.1"/>
</dbReference>
<sequence length="102" mass="10941">MTNPTGATRLHAPHPTWWKAPLIASLLGLPLLWLEYGLIRSHGAMDQFGGWIHVPLALLTVAWALPHRRSLRTLRVVAACAALAVAALPVVFLLLAAALLAA</sequence>
<feature type="transmembrane region" description="Helical" evidence="1">
    <location>
        <begin position="17"/>
        <end position="36"/>
    </location>
</feature>
<keyword evidence="1" id="KW-0812">Transmembrane</keyword>
<dbReference type="Proteomes" id="UP001631993">
    <property type="component" value="Unassembled WGS sequence"/>
</dbReference>
<gene>
    <name evidence="2" type="ORF">ACKI1S_01020</name>
</gene>
<organism evidence="2 3">
    <name type="scientific">Streptomyces galilaeus</name>
    <dbReference type="NCBI Taxonomy" id="33899"/>
    <lineage>
        <taxon>Bacteria</taxon>
        <taxon>Bacillati</taxon>
        <taxon>Actinomycetota</taxon>
        <taxon>Actinomycetes</taxon>
        <taxon>Kitasatosporales</taxon>
        <taxon>Streptomycetaceae</taxon>
        <taxon>Streptomyces</taxon>
    </lineage>
</organism>
<protein>
    <submittedName>
        <fullName evidence="2">Uncharacterized protein</fullName>
    </submittedName>
</protein>
<evidence type="ECO:0000313" key="3">
    <source>
        <dbReference type="Proteomes" id="UP001631993"/>
    </source>
</evidence>
<accession>A0ABW9I875</accession>
<reference evidence="2 3" key="1">
    <citation type="submission" date="2024-12" db="EMBL/GenBank/DDBJ databases">
        <title>Forecasting of Potato common scab and diversities of Pathogenic streptomyces spp. in china.</title>
        <authorList>
            <person name="Handique U."/>
            <person name="Wu J."/>
        </authorList>
    </citation>
    <scope>NUCLEOTIDE SEQUENCE [LARGE SCALE GENOMIC DNA]</scope>
    <source>
        <strain evidence="2 3">ZRIMU1585</strain>
    </source>
</reference>
<keyword evidence="1" id="KW-1133">Transmembrane helix</keyword>